<dbReference type="KEGG" id="marb:CJ263_09360"/>
<evidence type="ECO:0000259" key="2">
    <source>
        <dbReference type="Pfam" id="PF13739"/>
    </source>
</evidence>
<name>A0A223V4R7_9FLAO</name>
<feature type="domain" description="DUF3298" evidence="1">
    <location>
        <begin position="159"/>
        <end position="235"/>
    </location>
</feature>
<evidence type="ECO:0000313" key="3">
    <source>
        <dbReference type="EMBL" id="ASV30404.1"/>
    </source>
</evidence>
<reference evidence="3 4" key="1">
    <citation type="submission" date="2017-08" db="EMBL/GenBank/DDBJ databases">
        <title>The complete genome sequence of Maribacter sp. B1, isolated from deep-sea sediment.</title>
        <authorList>
            <person name="Wu Y.-H."/>
            <person name="Cheng H."/>
            <person name="Xu X.-W."/>
        </authorList>
    </citation>
    <scope>NUCLEOTIDE SEQUENCE [LARGE SCALE GENOMIC DNA]</scope>
    <source>
        <strain evidence="3 4">B1</strain>
    </source>
</reference>
<gene>
    <name evidence="3" type="ORF">CJ263_09360</name>
</gene>
<dbReference type="Gene3D" id="3.30.565.40">
    <property type="entry name" value="Fervidobacterium nodosum Rt17-B1 like"/>
    <property type="match status" value="1"/>
</dbReference>
<dbReference type="Pfam" id="PF11738">
    <property type="entry name" value="DUF3298"/>
    <property type="match status" value="1"/>
</dbReference>
<dbReference type="Pfam" id="PF13739">
    <property type="entry name" value="PdaC"/>
    <property type="match status" value="1"/>
</dbReference>
<proteinExistence type="predicted"/>
<organism evidence="3 4">
    <name type="scientific">Maribacter cobaltidurans</name>
    <dbReference type="NCBI Taxonomy" id="1178778"/>
    <lineage>
        <taxon>Bacteria</taxon>
        <taxon>Pseudomonadati</taxon>
        <taxon>Bacteroidota</taxon>
        <taxon>Flavobacteriia</taxon>
        <taxon>Flavobacteriales</taxon>
        <taxon>Flavobacteriaceae</taxon>
        <taxon>Maribacter</taxon>
    </lineage>
</organism>
<accession>A0A223V4R7</accession>
<feature type="domain" description="Deacetylase PdaC" evidence="2">
    <location>
        <begin position="36"/>
        <end position="138"/>
    </location>
</feature>
<dbReference type="AlphaFoldDB" id="A0A223V4R7"/>
<dbReference type="Gene3D" id="3.90.640.20">
    <property type="entry name" value="Heat-shock cognate protein, ATPase"/>
    <property type="match status" value="1"/>
</dbReference>
<dbReference type="InterPro" id="IPR025303">
    <property type="entry name" value="PdaC"/>
</dbReference>
<dbReference type="InterPro" id="IPR021729">
    <property type="entry name" value="DUF3298"/>
</dbReference>
<dbReference type="OrthoDB" id="594879at2"/>
<protein>
    <recommendedName>
        <fullName evidence="5">Deacetylase PdaC domain-containing protein</fullName>
    </recommendedName>
</protein>
<evidence type="ECO:0008006" key="5">
    <source>
        <dbReference type="Google" id="ProtNLM"/>
    </source>
</evidence>
<dbReference type="InterPro" id="IPR037126">
    <property type="entry name" value="PdaC/RsiV-like_sf"/>
</dbReference>
<evidence type="ECO:0000313" key="4">
    <source>
        <dbReference type="Proteomes" id="UP000215244"/>
    </source>
</evidence>
<evidence type="ECO:0000259" key="1">
    <source>
        <dbReference type="Pfam" id="PF11738"/>
    </source>
</evidence>
<dbReference type="PROSITE" id="PS51257">
    <property type="entry name" value="PROKAR_LIPOPROTEIN"/>
    <property type="match status" value="1"/>
</dbReference>
<dbReference type="RefSeq" id="WP_094997023.1">
    <property type="nucleotide sequence ID" value="NZ_BMJL01000002.1"/>
</dbReference>
<dbReference type="EMBL" id="CP022957">
    <property type="protein sequence ID" value="ASV30404.1"/>
    <property type="molecule type" value="Genomic_DNA"/>
</dbReference>
<dbReference type="Proteomes" id="UP000215244">
    <property type="component" value="Chromosome"/>
</dbReference>
<keyword evidence="4" id="KW-1185">Reference proteome</keyword>
<sequence length="246" mass="28275">MKHFLTLLLFLLVFMGCEEDTSLIFEPMTFGNKTCENCALIEIDIPKAIGNKSIDEVVNTALREEIISILKYDDEIDVSTIDSAILSFQKEYDKLKSKFPEESTKWEATVKGTVTFENKQILTIRLDYYLFTGGAHGYSSIRYLNFDKTNGKELGNKELFKDIEAFKNLAESKFRAEEKIPMTSSINSTGFMFENDTFYLPENIGFTQEGLQLFYEQYEVASYADGPIVLVLPYQEIKKYLPQAFF</sequence>